<name>A0A4Y0BCR3_ANOFN</name>
<dbReference type="EnsemblMetazoa" id="AFUN018523-RA">
    <property type="protein sequence ID" value="AFUN018523-PA"/>
    <property type="gene ID" value="AFUN018523"/>
</dbReference>
<evidence type="ECO:0000256" key="2">
    <source>
        <dbReference type="SAM" id="SignalP"/>
    </source>
</evidence>
<keyword evidence="2" id="KW-0732">Signal</keyword>
<feature type="signal peptide" evidence="2">
    <location>
        <begin position="1"/>
        <end position="22"/>
    </location>
</feature>
<proteinExistence type="predicted"/>
<evidence type="ECO:0000313" key="3">
    <source>
        <dbReference type="EnsemblMetazoa" id="AFUN018523-PA"/>
    </source>
</evidence>
<sequence>MKQLSVGILVIGLSVLFGRNYCAPQSKASPNSSRYILGEQSSGRVAKVEVSSSSDSSTESEENFIEDDFQPQQQQFQQPQVIFRSQPQQVQQQRFQQQRVISRSQPQQVQQAAPQEVQFQRLQSYPTQYQQPQSQYERELAQYNQALRAYQQQTAGGRFYQQPQYVTQRPVQQQQYYQPGRQQPYYQPYPSNPQYDYYGRTSYQPGRRTSSGSSLFDGITSGLRSITNGFGLFG</sequence>
<feature type="region of interest" description="Disordered" evidence="1">
    <location>
        <begin position="170"/>
        <end position="192"/>
    </location>
</feature>
<evidence type="ECO:0000256" key="1">
    <source>
        <dbReference type="SAM" id="MobiDB-lite"/>
    </source>
</evidence>
<organism evidence="3">
    <name type="scientific">Anopheles funestus</name>
    <name type="common">African malaria mosquito</name>
    <dbReference type="NCBI Taxonomy" id="62324"/>
    <lineage>
        <taxon>Eukaryota</taxon>
        <taxon>Metazoa</taxon>
        <taxon>Ecdysozoa</taxon>
        <taxon>Arthropoda</taxon>
        <taxon>Hexapoda</taxon>
        <taxon>Insecta</taxon>
        <taxon>Pterygota</taxon>
        <taxon>Neoptera</taxon>
        <taxon>Endopterygota</taxon>
        <taxon>Diptera</taxon>
        <taxon>Nematocera</taxon>
        <taxon>Culicoidea</taxon>
        <taxon>Culicidae</taxon>
        <taxon>Anophelinae</taxon>
        <taxon>Anopheles</taxon>
    </lineage>
</organism>
<protein>
    <submittedName>
        <fullName evidence="3">Uncharacterized protein</fullName>
    </submittedName>
</protein>
<dbReference type="VEuPathDB" id="VectorBase:AFUN018523"/>
<reference evidence="3" key="1">
    <citation type="submission" date="2020-05" db="UniProtKB">
        <authorList>
            <consortium name="EnsemblMetazoa"/>
        </authorList>
    </citation>
    <scope>IDENTIFICATION</scope>
    <source>
        <strain evidence="3">FUMOZ</strain>
    </source>
</reference>
<dbReference type="AlphaFoldDB" id="A0A4Y0BCR3"/>
<accession>A0A4Y0BCR3</accession>
<feature type="chain" id="PRO_5021185710" evidence="2">
    <location>
        <begin position="23"/>
        <end position="234"/>
    </location>
</feature>
<feature type="region of interest" description="Disordered" evidence="1">
    <location>
        <begin position="46"/>
        <end position="65"/>
    </location>
</feature>